<organism evidence="10 11">
    <name type="scientific">Zingiber officinale</name>
    <name type="common">Ginger</name>
    <name type="synonym">Amomum zingiber</name>
    <dbReference type="NCBI Taxonomy" id="94328"/>
    <lineage>
        <taxon>Eukaryota</taxon>
        <taxon>Viridiplantae</taxon>
        <taxon>Streptophyta</taxon>
        <taxon>Embryophyta</taxon>
        <taxon>Tracheophyta</taxon>
        <taxon>Spermatophyta</taxon>
        <taxon>Magnoliopsida</taxon>
        <taxon>Liliopsida</taxon>
        <taxon>Zingiberales</taxon>
        <taxon>Zingiberaceae</taxon>
        <taxon>Zingiber</taxon>
    </lineage>
</organism>
<proteinExistence type="inferred from homology"/>
<sequence>METVLPLPTLQISTATYNLTGMAKVLRVFFLLLRLLAVAATLCAVVIMATSHDSTTVFGITLEAKFQHTPALVFFVVANGIAFIYSLIVLFVPSTSLLSRSIIVFDVILAMLLTAAIAAAGAMAQLGKKGNSHAGWFPICDRVPNFCDHVMGAMICGCVAVITFLLIVLYDIHQVLSPKFP</sequence>
<evidence type="ECO:0000256" key="3">
    <source>
        <dbReference type="ARBA" id="ARBA00011489"/>
    </source>
</evidence>
<dbReference type="GO" id="GO:0005886">
    <property type="term" value="C:plasma membrane"/>
    <property type="evidence" value="ECO:0007669"/>
    <property type="project" value="UniProtKB-SubCell"/>
</dbReference>
<accession>A0A8J5HGH6</accession>
<feature type="transmembrane region" description="Helical" evidence="8">
    <location>
        <begin position="28"/>
        <end position="51"/>
    </location>
</feature>
<comment type="caution">
    <text evidence="10">The sequence shown here is derived from an EMBL/GenBank/DDBJ whole genome shotgun (WGS) entry which is preliminary data.</text>
</comment>
<evidence type="ECO:0000256" key="1">
    <source>
        <dbReference type="ARBA" id="ARBA00004651"/>
    </source>
</evidence>
<evidence type="ECO:0000259" key="9">
    <source>
        <dbReference type="Pfam" id="PF04535"/>
    </source>
</evidence>
<gene>
    <name evidence="10" type="ORF">ZIOFF_010054</name>
</gene>
<evidence type="ECO:0000256" key="2">
    <source>
        <dbReference type="ARBA" id="ARBA00007651"/>
    </source>
</evidence>
<keyword evidence="11" id="KW-1185">Reference proteome</keyword>
<dbReference type="NCBIfam" id="TIGR01569">
    <property type="entry name" value="A_tha_TIGR01569"/>
    <property type="match status" value="1"/>
</dbReference>
<comment type="subcellular location">
    <subcellularLocation>
        <location evidence="1 8">Cell membrane</location>
        <topology evidence="1 8">Multi-pass membrane protein</topology>
    </subcellularLocation>
</comment>
<feature type="transmembrane region" description="Helical" evidence="8">
    <location>
        <begin position="104"/>
        <end position="126"/>
    </location>
</feature>
<dbReference type="InterPro" id="IPR044173">
    <property type="entry name" value="CASPL"/>
</dbReference>
<feature type="domain" description="Casparian strip membrane protein" evidence="9">
    <location>
        <begin position="25"/>
        <end position="162"/>
    </location>
</feature>
<protein>
    <recommendedName>
        <fullName evidence="8">CASP-like protein</fullName>
    </recommendedName>
</protein>
<dbReference type="PANTHER" id="PTHR36488:SF8">
    <property type="entry name" value="CASP-LIKE PROTEIN 1U1"/>
    <property type="match status" value="1"/>
</dbReference>
<evidence type="ECO:0000256" key="4">
    <source>
        <dbReference type="ARBA" id="ARBA00022475"/>
    </source>
</evidence>
<dbReference type="PANTHER" id="PTHR36488">
    <property type="entry name" value="CASP-LIKE PROTEIN 1U1"/>
    <property type="match status" value="1"/>
</dbReference>
<keyword evidence="5 8" id="KW-0812">Transmembrane</keyword>
<evidence type="ECO:0000256" key="5">
    <source>
        <dbReference type="ARBA" id="ARBA00022692"/>
    </source>
</evidence>
<dbReference type="Proteomes" id="UP000734854">
    <property type="component" value="Unassembled WGS sequence"/>
</dbReference>
<dbReference type="InterPro" id="IPR006702">
    <property type="entry name" value="CASP_dom"/>
</dbReference>
<feature type="transmembrane region" description="Helical" evidence="8">
    <location>
        <begin position="151"/>
        <end position="172"/>
    </location>
</feature>
<evidence type="ECO:0000256" key="8">
    <source>
        <dbReference type="RuleBase" id="RU361233"/>
    </source>
</evidence>
<evidence type="ECO:0000313" key="11">
    <source>
        <dbReference type="Proteomes" id="UP000734854"/>
    </source>
</evidence>
<dbReference type="Pfam" id="PF04535">
    <property type="entry name" value="CASP_dom"/>
    <property type="match status" value="1"/>
</dbReference>
<name>A0A8J5HGH6_ZINOF</name>
<feature type="transmembrane region" description="Helical" evidence="8">
    <location>
        <begin position="71"/>
        <end position="92"/>
    </location>
</feature>
<evidence type="ECO:0000256" key="7">
    <source>
        <dbReference type="ARBA" id="ARBA00023136"/>
    </source>
</evidence>
<evidence type="ECO:0000256" key="6">
    <source>
        <dbReference type="ARBA" id="ARBA00022989"/>
    </source>
</evidence>
<evidence type="ECO:0000313" key="10">
    <source>
        <dbReference type="EMBL" id="KAG6527919.1"/>
    </source>
</evidence>
<reference evidence="10 11" key="1">
    <citation type="submission" date="2020-08" db="EMBL/GenBank/DDBJ databases">
        <title>Plant Genome Project.</title>
        <authorList>
            <person name="Zhang R.-G."/>
        </authorList>
    </citation>
    <scope>NUCLEOTIDE SEQUENCE [LARGE SCALE GENOMIC DNA]</scope>
    <source>
        <tissue evidence="10">Rhizome</tissue>
    </source>
</reference>
<dbReference type="AlphaFoldDB" id="A0A8J5HGH6"/>
<comment type="subunit">
    <text evidence="3 8">Homodimer and heterodimers.</text>
</comment>
<dbReference type="InterPro" id="IPR006459">
    <property type="entry name" value="CASP/CASPL"/>
</dbReference>
<keyword evidence="7 8" id="KW-0472">Membrane</keyword>
<keyword evidence="6 8" id="KW-1133">Transmembrane helix</keyword>
<keyword evidence="4 8" id="KW-1003">Cell membrane</keyword>
<dbReference type="EMBL" id="JACMSC010000003">
    <property type="protein sequence ID" value="KAG6527919.1"/>
    <property type="molecule type" value="Genomic_DNA"/>
</dbReference>
<comment type="similarity">
    <text evidence="2 8">Belongs to the Casparian strip membrane proteins (CASP) family.</text>
</comment>